<dbReference type="WBParaSite" id="L893_g8657.t1">
    <property type="protein sequence ID" value="L893_g8657.t1"/>
    <property type="gene ID" value="L893_g8657"/>
</dbReference>
<evidence type="ECO:0000313" key="2">
    <source>
        <dbReference type="WBParaSite" id="L893_g8657.t1"/>
    </source>
</evidence>
<proteinExistence type="predicted"/>
<name>A0A1I8ARB9_9BILA</name>
<protein>
    <submittedName>
        <fullName evidence="2">Uncharacterized protein</fullName>
    </submittedName>
</protein>
<organism evidence="1 2">
    <name type="scientific">Steinernema glaseri</name>
    <dbReference type="NCBI Taxonomy" id="37863"/>
    <lineage>
        <taxon>Eukaryota</taxon>
        <taxon>Metazoa</taxon>
        <taxon>Ecdysozoa</taxon>
        <taxon>Nematoda</taxon>
        <taxon>Chromadorea</taxon>
        <taxon>Rhabditida</taxon>
        <taxon>Tylenchina</taxon>
        <taxon>Panagrolaimomorpha</taxon>
        <taxon>Strongyloidoidea</taxon>
        <taxon>Steinernematidae</taxon>
        <taxon>Steinernema</taxon>
    </lineage>
</organism>
<evidence type="ECO:0000313" key="1">
    <source>
        <dbReference type="Proteomes" id="UP000095287"/>
    </source>
</evidence>
<dbReference type="Proteomes" id="UP000095287">
    <property type="component" value="Unplaced"/>
</dbReference>
<reference evidence="2" key="1">
    <citation type="submission" date="2016-11" db="UniProtKB">
        <authorList>
            <consortium name="WormBaseParasite"/>
        </authorList>
    </citation>
    <scope>IDENTIFICATION</scope>
</reference>
<dbReference type="AlphaFoldDB" id="A0A1I8ARB9"/>
<keyword evidence="1" id="KW-1185">Reference proteome</keyword>
<sequence>MERPAAAGSRVSTPCRLHHVSSTNLDACYDEAANMERLGNLRIAAQPASGRLTEKRLTISCTISCSSCNISCTICNTFCTACTASLQNLQALLLILPTSPAPHPGVPATFPASAASSAAHRLGIFSNHYSRHLPKQDVWAQDSWARDKFGIDIASTVPSAASANLFRLRLSPSPAVLLINFVSANLMHPRTWCSHLVHLLQHVQHVVQEKWEVLREALGADSKAKRNQAAACTSCPSLLTTIKIYFKTFALQKPMAKSPKERSEQRQQRVTYKYC</sequence>
<accession>A0A1I8ARB9</accession>